<evidence type="ECO:0000313" key="3">
    <source>
        <dbReference type="EMBL" id="GJS71571.1"/>
    </source>
</evidence>
<gene>
    <name evidence="3" type="ORF">Tco_0704412</name>
</gene>
<evidence type="ECO:0000256" key="1">
    <source>
        <dbReference type="SAM" id="MobiDB-lite"/>
    </source>
</evidence>
<proteinExistence type="predicted"/>
<dbReference type="Proteomes" id="UP001151760">
    <property type="component" value="Unassembled WGS sequence"/>
</dbReference>
<name>A0ABQ4Y2I1_9ASTR</name>
<evidence type="ECO:0000256" key="2">
    <source>
        <dbReference type="SAM" id="SignalP"/>
    </source>
</evidence>
<comment type="caution">
    <text evidence="3">The sequence shown here is derived from an EMBL/GenBank/DDBJ whole genome shotgun (WGS) entry which is preliminary data.</text>
</comment>
<reference evidence="3" key="2">
    <citation type="submission" date="2022-01" db="EMBL/GenBank/DDBJ databases">
        <authorList>
            <person name="Yamashiro T."/>
            <person name="Shiraishi A."/>
            <person name="Satake H."/>
            <person name="Nakayama K."/>
        </authorList>
    </citation>
    <scope>NUCLEOTIDE SEQUENCE</scope>
</reference>
<keyword evidence="4" id="KW-1185">Reference proteome</keyword>
<feature type="signal peptide" evidence="2">
    <location>
        <begin position="1"/>
        <end position="18"/>
    </location>
</feature>
<protein>
    <submittedName>
        <fullName evidence="3">Uncharacterized protein</fullName>
    </submittedName>
</protein>
<feature type="chain" id="PRO_5046299093" evidence="2">
    <location>
        <begin position="19"/>
        <end position="138"/>
    </location>
</feature>
<evidence type="ECO:0000313" key="4">
    <source>
        <dbReference type="Proteomes" id="UP001151760"/>
    </source>
</evidence>
<reference evidence="3" key="1">
    <citation type="journal article" date="2022" name="Int. J. Mol. Sci.">
        <title>Draft Genome of Tanacetum Coccineum: Genomic Comparison of Closely Related Tanacetum-Family Plants.</title>
        <authorList>
            <person name="Yamashiro T."/>
            <person name="Shiraishi A."/>
            <person name="Nakayama K."/>
            <person name="Satake H."/>
        </authorList>
    </citation>
    <scope>NUCLEOTIDE SEQUENCE</scope>
</reference>
<keyword evidence="2" id="KW-0732">Signal</keyword>
<feature type="region of interest" description="Disordered" evidence="1">
    <location>
        <begin position="31"/>
        <end position="51"/>
    </location>
</feature>
<dbReference type="EMBL" id="BQNB010010016">
    <property type="protein sequence ID" value="GJS71571.1"/>
    <property type="molecule type" value="Genomic_DNA"/>
</dbReference>
<accession>A0ABQ4Y2I1</accession>
<organism evidence="3 4">
    <name type="scientific">Tanacetum coccineum</name>
    <dbReference type="NCBI Taxonomy" id="301880"/>
    <lineage>
        <taxon>Eukaryota</taxon>
        <taxon>Viridiplantae</taxon>
        <taxon>Streptophyta</taxon>
        <taxon>Embryophyta</taxon>
        <taxon>Tracheophyta</taxon>
        <taxon>Spermatophyta</taxon>
        <taxon>Magnoliopsida</taxon>
        <taxon>eudicotyledons</taxon>
        <taxon>Gunneridae</taxon>
        <taxon>Pentapetalae</taxon>
        <taxon>asterids</taxon>
        <taxon>campanulids</taxon>
        <taxon>Asterales</taxon>
        <taxon>Asteraceae</taxon>
        <taxon>Asteroideae</taxon>
        <taxon>Anthemideae</taxon>
        <taxon>Anthemidinae</taxon>
        <taxon>Tanacetum</taxon>
    </lineage>
</organism>
<sequence length="138" mass="15850">MVLRPLGLISLRWSVTTATKGDNFARECRAPRKPRKQYRENTRSVPVETTTSNALISCDDLGWGVDDSEDEAESNPKIEKKTVKPDFAKIEFVKSKEQVKSPRKTTVKQGDQNSFDHLQYDCDHHQRQFNNKKMAKPV</sequence>